<evidence type="ECO:0000313" key="9">
    <source>
        <dbReference type="EMBL" id="EAQ99215.1"/>
    </source>
</evidence>
<feature type="binding site" evidence="7">
    <location>
        <begin position="75"/>
        <end position="77"/>
    </location>
    <ligand>
        <name>substrate</name>
    </ligand>
</feature>
<evidence type="ECO:0000256" key="2">
    <source>
        <dbReference type="ARBA" id="ARBA00005046"/>
    </source>
</evidence>
<dbReference type="InterPro" id="IPR047594">
    <property type="entry name" value="MoaC_bact/euk"/>
</dbReference>
<dbReference type="CDD" id="cd01420">
    <property type="entry name" value="MoaC_PE"/>
    <property type="match status" value="1"/>
</dbReference>
<evidence type="ECO:0000256" key="6">
    <source>
        <dbReference type="ARBA" id="ARBA00055087"/>
    </source>
</evidence>
<dbReference type="UniPathway" id="UPA00344"/>
<keyword evidence="4 7" id="KW-0501">Molybdenum cofactor biosynthesis</keyword>
<comment type="caution">
    <text evidence="9">The sequence shown here is derived from an EMBL/GenBank/DDBJ whole genome shotgun (WGS) entry which is preliminary data.</text>
</comment>
<evidence type="ECO:0000259" key="8">
    <source>
        <dbReference type="Pfam" id="PF01967"/>
    </source>
</evidence>
<evidence type="ECO:0000256" key="4">
    <source>
        <dbReference type="ARBA" id="ARBA00023150"/>
    </source>
</evidence>
<proteinExistence type="inferred from homology"/>
<protein>
    <recommendedName>
        <fullName evidence="3 7">Cyclic pyranopterin monophosphate synthase</fullName>
        <ecNumber evidence="3 7">4.6.1.17</ecNumber>
    </recommendedName>
    <alternativeName>
        <fullName evidence="7">Molybdenum cofactor biosynthesis protein C</fullName>
    </alternativeName>
</protein>
<evidence type="ECO:0000256" key="3">
    <source>
        <dbReference type="ARBA" id="ARBA00012575"/>
    </source>
</evidence>
<comment type="function">
    <text evidence="6 7">Catalyzes the conversion of (8S)-3',8-cyclo-7,8-dihydroguanosine 5'-triphosphate to cyclic pyranopterin monophosphate (cPMP).</text>
</comment>
<evidence type="ECO:0000256" key="5">
    <source>
        <dbReference type="ARBA" id="ARBA00023239"/>
    </source>
</evidence>
<dbReference type="AlphaFoldDB" id="A4A3E2"/>
<dbReference type="STRING" id="314285.KT71_16136"/>
<dbReference type="NCBIfam" id="TIGR00581">
    <property type="entry name" value="moaC"/>
    <property type="match status" value="1"/>
</dbReference>
<evidence type="ECO:0000313" key="10">
    <source>
        <dbReference type="Proteomes" id="UP000019205"/>
    </source>
</evidence>
<dbReference type="InterPro" id="IPR036522">
    <property type="entry name" value="MoaC_sf"/>
</dbReference>
<comment type="catalytic activity">
    <reaction evidence="1 7">
        <text>(8S)-3',8-cyclo-7,8-dihydroguanosine 5'-triphosphate = cyclic pyranopterin phosphate + diphosphate</text>
        <dbReference type="Rhea" id="RHEA:49580"/>
        <dbReference type="ChEBI" id="CHEBI:33019"/>
        <dbReference type="ChEBI" id="CHEBI:59648"/>
        <dbReference type="ChEBI" id="CHEBI:131766"/>
        <dbReference type="EC" id="4.6.1.17"/>
    </reaction>
</comment>
<dbReference type="EMBL" id="AAOA02000001">
    <property type="protein sequence ID" value="EAQ99215.1"/>
    <property type="molecule type" value="Genomic_DNA"/>
</dbReference>
<evidence type="ECO:0000256" key="7">
    <source>
        <dbReference type="HAMAP-Rule" id="MF_01224"/>
    </source>
</evidence>
<reference evidence="9 10" key="2">
    <citation type="journal article" date="2009" name="PLoS ONE">
        <title>The photosynthetic apparatus and its regulation in the aerobic gammaproteobacterium Congregibacter litoralis gen. nov., sp. nov.</title>
        <authorList>
            <person name="Spring S."/>
            <person name="Lunsdorf H."/>
            <person name="Fuchs B.M."/>
            <person name="Tindall B.J."/>
        </authorList>
    </citation>
    <scope>NUCLEOTIDE SEQUENCE [LARGE SCALE GENOMIC DNA]</scope>
    <source>
        <strain evidence="9">KT71</strain>
    </source>
</reference>
<feature type="active site" evidence="7">
    <location>
        <position position="128"/>
    </location>
</feature>
<name>A4A3E2_9GAMM</name>
<dbReference type="PANTHER" id="PTHR22960:SF29">
    <property type="entry name" value="CYCLIC PYRANOPTERIN MONOPHOSPHATE SYNTHASE"/>
    <property type="match status" value="1"/>
</dbReference>
<dbReference type="Pfam" id="PF01967">
    <property type="entry name" value="MoaC"/>
    <property type="match status" value="1"/>
</dbReference>
<dbReference type="Gene3D" id="3.30.70.640">
    <property type="entry name" value="Molybdopterin cofactor biosynthesis C (MoaC) domain"/>
    <property type="match status" value="1"/>
</dbReference>
<comment type="subunit">
    <text evidence="7">Homohexamer; trimer of dimers.</text>
</comment>
<feature type="domain" description="Molybdopterin cofactor biosynthesis C (MoaC)" evidence="8">
    <location>
        <begin position="15"/>
        <end position="150"/>
    </location>
</feature>
<dbReference type="eggNOG" id="COG0315">
    <property type="taxonomic scope" value="Bacteria"/>
</dbReference>
<keyword evidence="10" id="KW-1185">Reference proteome</keyword>
<keyword evidence="5 7" id="KW-0456">Lyase</keyword>
<dbReference type="HOGENOM" id="CLU_074693_1_1_6"/>
<comment type="similarity">
    <text evidence="7">Belongs to the MoaC family.</text>
</comment>
<sequence>MTTLTHLDDEGRARMVNVGEKPVTARRAVASGEVRMRPETLEKIRTNSLAKGDVLAVARVAGILAAKRCDELIPLCHSLPLDSVDIDFELDDALPGVRVSADAQVHSRTGVEMEALTAVSIAAMTIYDMCKAVDKGMVIEKVCLLRKEGGRSGVWERSAASESGPGEGEE</sequence>
<feature type="binding site" evidence="7">
    <location>
        <begin position="113"/>
        <end position="114"/>
    </location>
    <ligand>
        <name>substrate</name>
    </ligand>
</feature>
<dbReference type="InterPro" id="IPR023045">
    <property type="entry name" value="MoaC"/>
</dbReference>
<dbReference type="NCBIfam" id="NF006870">
    <property type="entry name" value="PRK09364.1"/>
    <property type="match status" value="1"/>
</dbReference>
<dbReference type="GO" id="GO:0006777">
    <property type="term" value="P:Mo-molybdopterin cofactor biosynthetic process"/>
    <property type="evidence" value="ECO:0007669"/>
    <property type="project" value="UniProtKB-UniRule"/>
</dbReference>
<gene>
    <name evidence="7" type="primary">moaC</name>
    <name evidence="9" type="ORF">KT71_16136</name>
</gene>
<dbReference type="InterPro" id="IPR050105">
    <property type="entry name" value="MoCo_biosynth_MoaA/MoaC"/>
</dbReference>
<dbReference type="EC" id="4.6.1.17" evidence="3 7"/>
<comment type="pathway">
    <text evidence="2 7">Cofactor biosynthesis; molybdopterin biosynthesis.</text>
</comment>
<dbReference type="RefSeq" id="WP_008295663.1">
    <property type="nucleotide sequence ID" value="NZ_CM002299.1"/>
</dbReference>
<dbReference type="GO" id="GO:0061799">
    <property type="term" value="F:cyclic pyranopterin monophosphate synthase activity"/>
    <property type="evidence" value="ECO:0007669"/>
    <property type="project" value="UniProtKB-UniRule"/>
</dbReference>
<accession>A4A3E2</accession>
<dbReference type="InterPro" id="IPR002820">
    <property type="entry name" value="Mopterin_CF_biosynth-C_dom"/>
</dbReference>
<organism evidence="9 10">
    <name type="scientific">Congregibacter litoralis KT71</name>
    <dbReference type="NCBI Taxonomy" id="314285"/>
    <lineage>
        <taxon>Bacteria</taxon>
        <taxon>Pseudomonadati</taxon>
        <taxon>Pseudomonadota</taxon>
        <taxon>Gammaproteobacteria</taxon>
        <taxon>Cellvibrionales</taxon>
        <taxon>Halieaceae</taxon>
        <taxon>Congregibacter</taxon>
    </lineage>
</organism>
<dbReference type="PANTHER" id="PTHR22960">
    <property type="entry name" value="MOLYBDOPTERIN COFACTOR SYNTHESIS PROTEIN A"/>
    <property type="match status" value="1"/>
</dbReference>
<reference evidence="9 10" key="1">
    <citation type="journal article" date="2007" name="Proc. Natl. Acad. Sci. U.S.A.">
        <title>Characterization of a marine gammaproteobacterium capable of aerobic anoxygenic photosynthesis.</title>
        <authorList>
            <person name="Fuchs B.M."/>
            <person name="Spring S."/>
            <person name="Teeling H."/>
            <person name="Quast C."/>
            <person name="Wulf J."/>
            <person name="Schattenhofer M."/>
            <person name="Yan S."/>
            <person name="Ferriera S."/>
            <person name="Johnson J."/>
            <person name="Glockner F.O."/>
            <person name="Amann R."/>
        </authorList>
    </citation>
    <scope>NUCLEOTIDE SEQUENCE [LARGE SCALE GENOMIC DNA]</scope>
    <source>
        <strain evidence="9">KT71</strain>
    </source>
</reference>
<dbReference type="OrthoDB" id="9794429at2"/>
<dbReference type="HAMAP" id="MF_01224_B">
    <property type="entry name" value="MoaC_B"/>
    <property type="match status" value="1"/>
</dbReference>
<dbReference type="SUPFAM" id="SSF55040">
    <property type="entry name" value="Molybdenum cofactor biosynthesis protein C, MoaC"/>
    <property type="match status" value="1"/>
</dbReference>
<evidence type="ECO:0000256" key="1">
    <source>
        <dbReference type="ARBA" id="ARBA00001637"/>
    </source>
</evidence>
<dbReference type="Proteomes" id="UP000019205">
    <property type="component" value="Chromosome"/>
</dbReference>